<evidence type="ECO:0000313" key="2">
    <source>
        <dbReference type="EMBL" id="OBA20173.1"/>
    </source>
</evidence>
<evidence type="ECO:0000256" key="1">
    <source>
        <dbReference type="SAM" id="MobiDB-lite"/>
    </source>
</evidence>
<gene>
    <name evidence="2" type="ORF">METBIDRAFT_13179</name>
</gene>
<dbReference type="GeneID" id="30027291"/>
<accession>A0A1A0H8F9</accession>
<dbReference type="Proteomes" id="UP000092555">
    <property type="component" value="Unassembled WGS sequence"/>
</dbReference>
<proteinExistence type="predicted"/>
<feature type="region of interest" description="Disordered" evidence="1">
    <location>
        <begin position="121"/>
        <end position="141"/>
    </location>
</feature>
<dbReference type="EMBL" id="LXTC01000005">
    <property type="protein sequence ID" value="OBA20173.1"/>
    <property type="molecule type" value="Genomic_DNA"/>
</dbReference>
<sequence length="141" mass="15843">MPVRLRPERQILEDIVKYKTIAQKLDDVDDIPQRRTKPSTSKKSPAKNKKKAGASKAKKKTAASKTKKKTHVSKTEKIKPPLKRSALEELKERIFRQKPSFMGKAPVPFLKTPVAALEANASKPLENESRFPTSLGADQLR</sequence>
<organism evidence="2 3">
    <name type="scientific">Metschnikowia bicuspidata var. bicuspidata NRRL YB-4993</name>
    <dbReference type="NCBI Taxonomy" id="869754"/>
    <lineage>
        <taxon>Eukaryota</taxon>
        <taxon>Fungi</taxon>
        <taxon>Dikarya</taxon>
        <taxon>Ascomycota</taxon>
        <taxon>Saccharomycotina</taxon>
        <taxon>Pichiomycetes</taxon>
        <taxon>Metschnikowiaceae</taxon>
        <taxon>Metschnikowia</taxon>
    </lineage>
</organism>
<reference evidence="2 3" key="1">
    <citation type="submission" date="2016-05" db="EMBL/GenBank/DDBJ databases">
        <title>Comparative genomics of biotechnologically important yeasts.</title>
        <authorList>
            <consortium name="DOE Joint Genome Institute"/>
            <person name="Riley R."/>
            <person name="Haridas S."/>
            <person name="Wolfe K.H."/>
            <person name="Lopes M.R."/>
            <person name="Hittinger C.T."/>
            <person name="Goker M."/>
            <person name="Salamov A."/>
            <person name="Wisecaver J."/>
            <person name="Long T.M."/>
            <person name="Aerts A.L."/>
            <person name="Barry K."/>
            <person name="Choi C."/>
            <person name="Clum A."/>
            <person name="Coughlan A.Y."/>
            <person name="Deshpande S."/>
            <person name="Douglass A.P."/>
            <person name="Hanson S.J."/>
            <person name="Klenk H.-P."/>
            <person name="LaButti K."/>
            <person name="Lapidus A."/>
            <person name="Lindquist E."/>
            <person name="Lipzen A."/>
            <person name="Meier-kolthoff J.P."/>
            <person name="Ohm R.A."/>
            <person name="Otillar R.P."/>
            <person name="Pangilinan J."/>
            <person name="Peng Y."/>
            <person name="Rokas A."/>
            <person name="Rosa C.A."/>
            <person name="Scheuner C."/>
            <person name="Sibirny A.A."/>
            <person name="Slot J.C."/>
            <person name="Stielow J.B."/>
            <person name="Sun H."/>
            <person name="Kurtzman C.P."/>
            <person name="Blackwell M."/>
            <person name="Grigoriev I.V."/>
            <person name="Jeffries T.W."/>
        </authorList>
    </citation>
    <scope>NUCLEOTIDE SEQUENCE [LARGE SCALE GENOMIC DNA]</scope>
    <source>
        <strain evidence="2 3">NRRL YB-4993</strain>
    </source>
</reference>
<protein>
    <submittedName>
        <fullName evidence="2">Uncharacterized protein</fullName>
    </submittedName>
</protein>
<dbReference type="AlphaFoldDB" id="A0A1A0H8F9"/>
<feature type="region of interest" description="Disordered" evidence="1">
    <location>
        <begin position="26"/>
        <end position="90"/>
    </location>
</feature>
<dbReference type="RefSeq" id="XP_018710698.1">
    <property type="nucleotide sequence ID" value="XM_018854315.1"/>
</dbReference>
<comment type="caution">
    <text evidence="2">The sequence shown here is derived from an EMBL/GenBank/DDBJ whole genome shotgun (WGS) entry which is preliminary data.</text>
</comment>
<name>A0A1A0H8F9_9ASCO</name>
<dbReference type="OrthoDB" id="4095966at2759"/>
<keyword evidence="3" id="KW-1185">Reference proteome</keyword>
<feature type="compositionally biased region" description="Basic and acidic residues" evidence="1">
    <location>
        <begin position="73"/>
        <end position="90"/>
    </location>
</feature>
<evidence type="ECO:0000313" key="3">
    <source>
        <dbReference type="Proteomes" id="UP000092555"/>
    </source>
</evidence>
<feature type="compositionally biased region" description="Basic residues" evidence="1">
    <location>
        <begin position="44"/>
        <end position="72"/>
    </location>
</feature>